<comment type="caution">
    <text evidence="1">The sequence shown here is derived from an EMBL/GenBank/DDBJ whole genome shotgun (WGS) entry which is preliminary data.</text>
</comment>
<protein>
    <submittedName>
        <fullName evidence="1">Uncharacterized protein</fullName>
    </submittedName>
</protein>
<dbReference type="EMBL" id="VBTY01000004">
    <property type="protein sequence ID" value="MDG3493100.1"/>
    <property type="molecule type" value="Genomic_DNA"/>
</dbReference>
<dbReference type="RefSeq" id="WP_277909171.1">
    <property type="nucleotide sequence ID" value="NZ_VBTY01000004.1"/>
</dbReference>
<evidence type="ECO:0000313" key="1">
    <source>
        <dbReference type="EMBL" id="MDG3493100.1"/>
    </source>
</evidence>
<evidence type="ECO:0000313" key="2">
    <source>
        <dbReference type="Proteomes" id="UP001152872"/>
    </source>
</evidence>
<gene>
    <name evidence="1" type="ORF">FEV09_00855</name>
</gene>
<dbReference type="AlphaFoldDB" id="A0A9X4M7I5"/>
<keyword evidence="2" id="KW-1185">Reference proteome</keyword>
<name>A0A9X4M7I5_9CYAN</name>
<accession>A0A9X4M7I5</accession>
<sequence length="46" mass="5515">MLKYLPIFSRTFSHAWGFTVLCAQIQTKEIFESVASQRFQKFPWFV</sequence>
<dbReference type="Proteomes" id="UP001152872">
    <property type="component" value="Unassembled WGS sequence"/>
</dbReference>
<reference evidence="1" key="1">
    <citation type="submission" date="2019-05" db="EMBL/GenBank/DDBJ databases">
        <title>Whole genome sequencing of Pseudanabaena catenata USMAC16.</title>
        <authorList>
            <person name="Khan Z."/>
            <person name="Omar W.M."/>
            <person name="Convey P."/>
            <person name="Merican F."/>
            <person name="Najimudin N."/>
        </authorList>
    </citation>
    <scope>NUCLEOTIDE SEQUENCE</scope>
    <source>
        <strain evidence="1">USMAC16</strain>
    </source>
</reference>
<proteinExistence type="predicted"/>
<organism evidence="1 2">
    <name type="scientific">Pseudanabaena catenata USMAC16</name>
    <dbReference type="NCBI Taxonomy" id="1855837"/>
    <lineage>
        <taxon>Bacteria</taxon>
        <taxon>Bacillati</taxon>
        <taxon>Cyanobacteriota</taxon>
        <taxon>Cyanophyceae</taxon>
        <taxon>Pseudanabaenales</taxon>
        <taxon>Pseudanabaenaceae</taxon>
        <taxon>Pseudanabaena</taxon>
    </lineage>
</organism>